<reference evidence="2 3" key="1">
    <citation type="submission" date="2018-06" db="EMBL/GenBank/DDBJ databases">
        <title>A transcriptomic atlas of mushroom development highlights an independent origin of complex multicellularity.</title>
        <authorList>
            <consortium name="DOE Joint Genome Institute"/>
            <person name="Krizsan K."/>
            <person name="Almasi E."/>
            <person name="Merenyi Z."/>
            <person name="Sahu N."/>
            <person name="Viragh M."/>
            <person name="Koszo T."/>
            <person name="Mondo S."/>
            <person name="Kiss B."/>
            <person name="Balint B."/>
            <person name="Kues U."/>
            <person name="Barry K."/>
            <person name="Hegedus J.C."/>
            <person name="Henrissat B."/>
            <person name="Johnson J."/>
            <person name="Lipzen A."/>
            <person name="Ohm R."/>
            <person name="Nagy I."/>
            <person name="Pangilinan J."/>
            <person name="Yan J."/>
            <person name="Xiong Y."/>
            <person name="Grigoriev I.V."/>
            <person name="Hibbett D.S."/>
            <person name="Nagy L.G."/>
        </authorList>
    </citation>
    <scope>NUCLEOTIDE SEQUENCE [LARGE SCALE GENOMIC DNA]</scope>
    <source>
        <strain evidence="2 3">SZMC22713</strain>
    </source>
</reference>
<dbReference type="AlphaFoldDB" id="A0A4R5XEK7"/>
<proteinExistence type="predicted"/>
<keyword evidence="3" id="KW-1185">Reference proteome</keyword>
<sequence length="49" mass="5576">MHLAALSVVLACLIPLVQFSFTSIHFYFHLNAGACTNQRCPEWMTFFTP</sequence>
<protein>
    <submittedName>
        <fullName evidence="2">Uncharacterized protein</fullName>
    </submittedName>
</protein>
<gene>
    <name evidence="2" type="ORF">BD410DRAFT_758444</name>
</gene>
<keyword evidence="1" id="KW-0732">Signal</keyword>
<dbReference type="Proteomes" id="UP000294933">
    <property type="component" value="Unassembled WGS sequence"/>
</dbReference>
<evidence type="ECO:0000256" key="1">
    <source>
        <dbReference type="SAM" id="SignalP"/>
    </source>
</evidence>
<evidence type="ECO:0000313" key="3">
    <source>
        <dbReference type="Proteomes" id="UP000294933"/>
    </source>
</evidence>
<organism evidence="2 3">
    <name type="scientific">Rickenella mellea</name>
    <dbReference type="NCBI Taxonomy" id="50990"/>
    <lineage>
        <taxon>Eukaryota</taxon>
        <taxon>Fungi</taxon>
        <taxon>Dikarya</taxon>
        <taxon>Basidiomycota</taxon>
        <taxon>Agaricomycotina</taxon>
        <taxon>Agaricomycetes</taxon>
        <taxon>Hymenochaetales</taxon>
        <taxon>Rickenellaceae</taxon>
        <taxon>Rickenella</taxon>
    </lineage>
</organism>
<feature type="chain" id="PRO_5020658074" evidence="1">
    <location>
        <begin position="20"/>
        <end position="49"/>
    </location>
</feature>
<dbReference type="OrthoDB" id="10267033at2759"/>
<dbReference type="EMBL" id="ML170156">
    <property type="protein sequence ID" value="TDL29540.1"/>
    <property type="molecule type" value="Genomic_DNA"/>
</dbReference>
<dbReference type="VEuPathDB" id="FungiDB:BD410DRAFT_758444"/>
<feature type="signal peptide" evidence="1">
    <location>
        <begin position="1"/>
        <end position="19"/>
    </location>
</feature>
<name>A0A4R5XEK7_9AGAM</name>
<evidence type="ECO:0000313" key="2">
    <source>
        <dbReference type="EMBL" id="TDL29540.1"/>
    </source>
</evidence>
<accession>A0A4R5XEK7</accession>